<dbReference type="SUPFAM" id="SSF53850">
    <property type="entry name" value="Periplasmic binding protein-like II"/>
    <property type="match status" value="1"/>
</dbReference>
<feature type="chain" id="PRO_5046699859" evidence="6">
    <location>
        <begin position="23"/>
        <end position="545"/>
    </location>
</feature>
<dbReference type="Proteomes" id="UP001519287">
    <property type="component" value="Unassembled WGS sequence"/>
</dbReference>
<evidence type="ECO:0000313" key="7">
    <source>
        <dbReference type="EMBL" id="MBP1993159.1"/>
    </source>
</evidence>
<reference evidence="7 8" key="1">
    <citation type="submission" date="2021-03" db="EMBL/GenBank/DDBJ databases">
        <title>Genomic Encyclopedia of Type Strains, Phase IV (KMG-IV): sequencing the most valuable type-strain genomes for metagenomic binning, comparative biology and taxonomic classification.</title>
        <authorList>
            <person name="Goeker M."/>
        </authorList>
    </citation>
    <scope>NUCLEOTIDE SEQUENCE [LARGE SCALE GENOMIC DNA]</scope>
    <source>
        <strain evidence="7 8">DSM 26048</strain>
    </source>
</reference>
<dbReference type="InterPro" id="IPR050490">
    <property type="entry name" value="Bact_solute-bd_prot1"/>
</dbReference>
<dbReference type="Pfam" id="PF01547">
    <property type="entry name" value="SBP_bac_1"/>
    <property type="match status" value="1"/>
</dbReference>
<organism evidence="7 8">
    <name type="scientific">Paenibacillus eucommiae</name>
    <dbReference type="NCBI Taxonomy" id="1355755"/>
    <lineage>
        <taxon>Bacteria</taxon>
        <taxon>Bacillati</taxon>
        <taxon>Bacillota</taxon>
        <taxon>Bacilli</taxon>
        <taxon>Bacillales</taxon>
        <taxon>Paenibacillaceae</taxon>
        <taxon>Paenibacillus</taxon>
    </lineage>
</organism>
<evidence type="ECO:0000256" key="4">
    <source>
        <dbReference type="ARBA" id="ARBA00023139"/>
    </source>
</evidence>
<gene>
    <name evidence="7" type="ORF">J2Z66_004776</name>
</gene>
<feature type="signal peptide" evidence="6">
    <location>
        <begin position="1"/>
        <end position="22"/>
    </location>
</feature>
<accession>A0ABS4IZZ8</accession>
<dbReference type="PANTHER" id="PTHR43649:SF33">
    <property type="entry name" value="POLYGALACTURONAN_RHAMNOGALACTURONAN-BINDING PROTEIN YTCQ"/>
    <property type="match status" value="1"/>
</dbReference>
<evidence type="ECO:0000256" key="2">
    <source>
        <dbReference type="ARBA" id="ARBA00022729"/>
    </source>
</evidence>
<dbReference type="Gene3D" id="3.40.190.10">
    <property type="entry name" value="Periplasmic binding protein-like II"/>
    <property type="match status" value="2"/>
</dbReference>
<evidence type="ECO:0000256" key="1">
    <source>
        <dbReference type="ARBA" id="ARBA00022475"/>
    </source>
</evidence>
<keyword evidence="8" id="KW-1185">Reference proteome</keyword>
<evidence type="ECO:0000256" key="3">
    <source>
        <dbReference type="ARBA" id="ARBA00023136"/>
    </source>
</evidence>
<dbReference type="PANTHER" id="PTHR43649">
    <property type="entry name" value="ARABINOSE-BINDING PROTEIN-RELATED"/>
    <property type="match status" value="1"/>
</dbReference>
<name>A0ABS4IZZ8_9BACL</name>
<dbReference type="PROSITE" id="PS51257">
    <property type="entry name" value="PROKAR_LIPOPROTEIN"/>
    <property type="match status" value="1"/>
</dbReference>
<protein>
    <submittedName>
        <fullName evidence="7">Aldouronate transport system substrate-binding protein</fullName>
    </submittedName>
</protein>
<keyword evidence="3" id="KW-0472">Membrane</keyword>
<keyword evidence="1" id="KW-1003">Cell membrane</keyword>
<dbReference type="RefSeq" id="WP_209974765.1">
    <property type="nucleotide sequence ID" value="NZ_JAGGLB010000017.1"/>
</dbReference>
<sequence length="545" mass="61245">MRKKRTVTAVMLAVLLLSVVVAGCSGNKPPAPSASAGAASSSASPKAEEKKLNMKMFMSNSGLAYPDGVDPSSNPYINIVEEYANVDLDLEVPSYTDFQTKFNLMLSSGNLPDIVHSPYPNETEQRADEGAFIDLKAYYDKSPVVQKFISPKMMEMAKSASGHNYRIPMSYATRQQGDGVIVRYDLVVKYNNGKMPETVEEWIELARKIKKAEPDSLPLTNRVIDDQAISYAGLPIFYWYGAQPYMYRVEGGKVVDNFTLPEYKAAVQVMKQLYDEGILDKEFATTDSEKYRDKLKNRNVLLNVNSADQLIPNGLPKEAGTENQEKQFAPPLKQYPSVLKDSKYAQPKSLYLIGGDSLYISAKTKDKDRAWKVIEGFATDKLHEAIFWGFEGEDFKVENGQKTPIEGQGMSNKDRVYKLQLGLIFGFYDGKEANIAAAEKAMDKDEFTRRIDSLKQVEDSAKQNGLALGDFVTLSPEMSAKKTEANRFVSQATIEAIMGKITMDQFDQKVGEYKKKFGFIYDEYTKYMNENKDKLRQLGVNEVDW</sequence>
<evidence type="ECO:0000256" key="5">
    <source>
        <dbReference type="ARBA" id="ARBA00023288"/>
    </source>
</evidence>
<evidence type="ECO:0000313" key="8">
    <source>
        <dbReference type="Proteomes" id="UP001519287"/>
    </source>
</evidence>
<dbReference type="EMBL" id="JAGGLB010000017">
    <property type="protein sequence ID" value="MBP1993159.1"/>
    <property type="molecule type" value="Genomic_DNA"/>
</dbReference>
<keyword evidence="5" id="KW-0449">Lipoprotein</keyword>
<proteinExistence type="predicted"/>
<keyword evidence="2 6" id="KW-0732">Signal</keyword>
<evidence type="ECO:0000256" key="6">
    <source>
        <dbReference type="SAM" id="SignalP"/>
    </source>
</evidence>
<keyword evidence="4" id="KW-0564">Palmitate</keyword>
<comment type="caution">
    <text evidence="7">The sequence shown here is derived from an EMBL/GenBank/DDBJ whole genome shotgun (WGS) entry which is preliminary data.</text>
</comment>
<dbReference type="InterPro" id="IPR006059">
    <property type="entry name" value="SBP"/>
</dbReference>